<keyword evidence="1" id="KW-0378">Hydrolase</keyword>
<dbReference type="PIRSF" id="PIRSF005902">
    <property type="entry name" value="DNase_TatD"/>
    <property type="match status" value="1"/>
</dbReference>
<comment type="caution">
    <text evidence="1">The sequence shown here is derived from an EMBL/GenBank/DDBJ whole genome shotgun (WGS) entry which is preliminary data.</text>
</comment>
<reference evidence="2" key="1">
    <citation type="journal article" date="2019" name="Int. J. Syst. Evol. Microbiol.">
        <title>The Global Catalogue of Microorganisms (GCM) 10K type strain sequencing project: providing services to taxonomists for standard genome sequencing and annotation.</title>
        <authorList>
            <consortium name="The Broad Institute Genomics Platform"/>
            <consortium name="The Broad Institute Genome Sequencing Center for Infectious Disease"/>
            <person name="Wu L."/>
            <person name="Ma J."/>
        </authorList>
    </citation>
    <scope>NUCLEOTIDE SEQUENCE [LARGE SCALE GENOMIC DNA]</scope>
    <source>
        <strain evidence="2">JCM 30774</strain>
    </source>
</reference>
<gene>
    <name evidence="1" type="ORF">ACFQ45_13240</name>
</gene>
<dbReference type="EMBL" id="JBHTMN010000014">
    <property type="protein sequence ID" value="MFD1384337.1"/>
    <property type="molecule type" value="Genomic_DNA"/>
</dbReference>
<proteinExistence type="predicted"/>
<dbReference type="Proteomes" id="UP001597059">
    <property type="component" value="Unassembled WGS sequence"/>
</dbReference>
<dbReference type="CDD" id="cd01310">
    <property type="entry name" value="TatD_DNAse"/>
    <property type="match status" value="1"/>
</dbReference>
<sequence>MFTDSHCHLDFQCFKPDLSTLLNDCHKVGVDSFLVPSTTQASWANVIELSNRYPQIRIALGLHPYFLKDGLGEYRDELELALAHPAVVAVGEIGLDKWQGMPDYGLQQRIYYEQLCLAKGLGLPIILHARKSEDDLLKVIRQLNFQHGGIVHAFNGSLQQAKQFIDLGFVLGIGGTVTYPRAQKAQRVLAALSDADFVLETDSPDMPLYGYQGQRNTPEKVLLVAESVAKIRGQSLTQLAQNTRANLQRVLPNWHEV</sequence>
<dbReference type="GO" id="GO:0016787">
    <property type="term" value="F:hydrolase activity"/>
    <property type="evidence" value="ECO:0007669"/>
    <property type="project" value="UniProtKB-KW"/>
</dbReference>
<name>A0ABW4B2M4_9GAMM</name>
<dbReference type="InterPro" id="IPR001130">
    <property type="entry name" value="TatD-like"/>
</dbReference>
<dbReference type="RefSeq" id="WP_377368456.1">
    <property type="nucleotide sequence ID" value="NZ_JBHTMN010000014.1"/>
</dbReference>
<accession>A0ABW4B2M4</accession>
<evidence type="ECO:0000313" key="1">
    <source>
        <dbReference type="EMBL" id="MFD1384337.1"/>
    </source>
</evidence>
<dbReference type="PANTHER" id="PTHR46124:SF3">
    <property type="entry name" value="HYDROLASE"/>
    <property type="match status" value="1"/>
</dbReference>
<dbReference type="Gene3D" id="3.20.20.140">
    <property type="entry name" value="Metal-dependent hydrolases"/>
    <property type="match status" value="1"/>
</dbReference>
<dbReference type="InterPro" id="IPR032466">
    <property type="entry name" value="Metal_Hydrolase"/>
</dbReference>
<dbReference type="Pfam" id="PF01026">
    <property type="entry name" value="TatD_DNase"/>
    <property type="match status" value="1"/>
</dbReference>
<dbReference type="SUPFAM" id="SSF51556">
    <property type="entry name" value="Metallo-dependent hydrolases"/>
    <property type="match status" value="1"/>
</dbReference>
<keyword evidence="2" id="KW-1185">Reference proteome</keyword>
<dbReference type="PANTHER" id="PTHR46124">
    <property type="entry name" value="D-AMINOACYL-TRNA DEACYLASE"/>
    <property type="match status" value="1"/>
</dbReference>
<protein>
    <submittedName>
        <fullName evidence="1">TatD family hydrolase</fullName>
        <ecNumber evidence="1">3.1.-.-</ecNumber>
    </submittedName>
</protein>
<organism evidence="1 2">
    <name type="scientific">Rhodanobacter aciditrophus</name>
    <dbReference type="NCBI Taxonomy" id="1623218"/>
    <lineage>
        <taxon>Bacteria</taxon>
        <taxon>Pseudomonadati</taxon>
        <taxon>Pseudomonadota</taxon>
        <taxon>Gammaproteobacteria</taxon>
        <taxon>Lysobacterales</taxon>
        <taxon>Rhodanobacteraceae</taxon>
        <taxon>Rhodanobacter</taxon>
    </lineage>
</organism>
<dbReference type="EC" id="3.1.-.-" evidence="1"/>
<evidence type="ECO:0000313" key="2">
    <source>
        <dbReference type="Proteomes" id="UP001597059"/>
    </source>
</evidence>